<evidence type="ECO:0008006" key="4">
    <source>
        <dbReference type="Google" id="ProtNLM"/>
    </source>
</evidence>
<feature type="signal peptide" evidence="1">
    <location>
        <begin position="1"/>
        <end position="21"/>
    </location>
</feature>
<dbReference type="EMBL" id="JACHIA010000022">
    <property type="protein sequence ID" value="MBB6073237.1"/>
    <property type="molecule type" value="Genomic_DNA"/>
</dbReference>
<dbReference type="InterPro" id="IPR008969">
    <property type="entry name" value="CarboxyPept-like_regulatory"/>
</dbReference>
<organism evidence="2 3">
    <name type="scientific">Longimicrobium terrae</name>
    <dbReference type="NCBI Taxonomy" id="1639882"/>
    <lineage>
        <taxon>Bacteria</taxon>
        <taxon>Pseudomonadati</taxon>
        <taxon>Gemmatimonadota</taxon>
        <taxon>Longimicrobiia</taxon>
        <taxon>Longimicrobiales</taxon>
        <taxon>Longimicrobiaceae</taxon>
        <taxon>Longimicrobium</taxon>
    </lineage>
</organism>
<dbReference type="InterPro" id="IPR019198">
    <property type="entry name" value="Beta_propeller_containing"/>
</dbReference>
<comment type="caution">
    <text evidence="2">The sequence shown here is derived from an EMBL/GenBank/DDBJ whole genome shotgun (WGS) entry which is preliminary data.</text>
</comment>
<evidence type="ECO:0000313" key="3">
    <source>
        <dbReference type="Proteomes" id="UP000582837"/>
    </source>
</evidence>
<proteinExistence type="predicted"/>
<gene>
    <name evidence="2" type="ORF">HNQ61_004904</name>
</gene>
<dbReference type="AlphaFoldDB" id="A0A841H584"/>
<dbReference type="Pfam" id="PF13620">
    <property type="entry name" value="CarboxypepD_reg"/>
    <property type="match status" value="1"/>
</dbReference>
<dbReference type="SUPFAM" id="SSF49464">
    <property type="entry name" value="Carboxypeptidase regulatory domain-like"/>
    <property type="match status" value="1"/>
</dbReference>
<dbReference type="RefSeq" id="WP_170038630.1">
    <property type="nucleotide sequence ID" value="NZ_JABDTL010000002.1"/>
</dbReference>
<protein>
    <recommendedName>
        <fullName evidence="4">Carboxypeptidase regulatory-like domain-containing protein</fullName>
    </recommendedName>
</protein>
<reference evidence="2 3" key="1">
    <citation type="submission" date="2020-08" db="EMBL/GenBank/DDBJ databases">
        <title>Genomic Encyclopedia of Type Strains, Phase IV (KMG-IV): sequencing the most valuable type-strain genomes for metagenomic binning, comparative biology and taxonomic classification.</title>
        <authorList>
            <person name="Goeker M."/>
        </authorList>
    </citation>
    <scope>NUCLEOTIDE SEQUENCE [LARGE SCALE GENOMIC DNA]</scope>
    <source>
        <strain evidence="2 3">DSM 29007</strain>
    </source>
</reference>
<name>A0A841H584_9BACT</name>
<accession>A0A841H584</accession>
<evidence type="ECO:0000256" key="1">
    <source>
        <dbReference type="SAM" id="SignalP"/>
    </source>
</evidence>
<dbReference type="Gene3D" id="2.60.40.1120">
    <property type="entry name" value="Carboxypeptidase-like, regulatory domain"/>
    <property type="match status" value="1"/>
</dbReference>
<evidence type="ECO:0000313" key="2">
    <source>
        <dbReference type="EMBL" id="MBB6073237.1"/>
    </source>
</evidence>
<feature type="chain" id="PRO_5032791488" description="Carboxypeptidase regulatory-like domain-containing protein" evidence="1">
    <location>
        <begin position="22"/>
        <end position="730"/>
    </location>
</feature>
<keyword evidence="3" id="KW-1185">Reference proteome</keyword>
<dbReference type="Pfam" id="PF09826">
    <property type="entry name" value="Beta_propel"/>
    <property type="match status" value="1"/>
</dbReference>
<sequence length="730" mass="77553">MKPLRFAPLLAALCLTLPAAAQDRGATLTPFRSETDLTAYLRRMQIVADSASKARAAAHAAWLAAQPPAPPPVPCGETRQVGRGTVAAPNGLAVITGSVRDQSGNAVAGARVTVPARLWGATTGTDGEFRLQVPDTALGGGRLALRAAAIGHSVTTTLLEMNAGDSARVSFSVCEQGLALESVVVTGAVAGAAKEEGITNTQHAGVDEGGIVKVHGNHLVVLRRGRLFTLAIGGDSLRPVDAVDAYRPGGGDGWYDEMLISGDQIVVIGYTDEGTELGVFRIGADGRIRHRDTYSLRSGDYYSSENYASRLIGTRLVVYSPVYVNAGEPLGDWMPAMRRWHADVTDDEYRRTLSATRIYRAPRVPDDGAMLHTVTTCELGVQPVECRSTAVLGSAGRVFYVSPTAVYVWAGGSHSWGPVAESALYRLPLDGSAPRALAVRGSPLDQFSFLEQDGMLNVVVSSDGSGDGMWRSQRGASALRLLRVPVSSFGTGARQVAASRYRPLPPVEDNGPLQNRFVGSHLLYGTGGGWGAAGSAAGSVQVVRIADGQSTRLTLPHAIGRIEVMGRDAVIAGASEEDLYLTGIRLGIRPSVVQRFVRRNASEGETRSHGFFYRADGDDSGMLGLPFRGEGESGYSQLTEGSAGVLFLRNADRQFRALGELVADQKSAVDDGCVASCVDWYGNARPIFLRGRVFALMGYEIVEGALDDGRLRERRRVSFAPPRRATAASN</sequence>
<keyword evidence="1" id="KW-0732">Signal</keyword>
<dbReference type="Proteomes" id="UP000582837">
    <property type="component" value="Unassembled WGS sequence"/>
</dbReference>